<reference evidence="6 7" key="1">
    <citation type="journal article" date="2014" name="Am. J. Bot.">
        <title>Genome assembly and annotation for red clover (Trifolium pratense; Fabaceae).</title>
        <authorList>
            <person name="Istvanek J."/>
            <person name="Jaros M."/>
            <person name="Krenek A."/>
            <person name="Repkova J."/>
        </authorList>
    </citation>
    <scope>NUCLEOTIDE SEQUENCE [LARGE SCALE GENOMIC DNA]</scope>
    <source>
        <strain evidence="7">cv. Tatra</strain>
        <tissue evidence="6">Young leaves</tissue>
    </source>
</reference>
<evidence type="ECO:0000256" key="3">
    <source>
        <dbReference type="ARBA" id="ARBA00022777"/>
    </source>
</evidence>
<dbReference type="GO" id="GO:0016301">
    <property type="term" value="F:kinase activity"/>
    <property type="evidence" value="ECO:0007669"/>
    <property type="project" value="UniProtKB-KW"/>
</dbReference>
<gene>
    <name evidence="6" type="ORF">L195_g023733</name>
</gene>
<evidence type="ECO:0000256" key="1">
    <source>
        <dbReference type="ARBA" id="ARBA00022679"/>
    </source>
</evidence>
<dbReference type="GO" id="GO:0005737">
    <property type="term" value="C:cytoplasm"/>
    <property type="evidence" value="ECO:0007669"/>
    <property type="project" value="TreeGrafter"/>
</dbReference>
<dbReference type="STRING" id="57577.A0A2K3NBQ1"/>
<feature type="region of interest" description="Disordered" evidence="4">
    <location>
        <begin position="1"/>
        <end position="23"/>
    </location>
</feature>
<dbReference type="Pfam" id="PF00294">
    <property type="entry name" value="PfkB"/>
    <property type="match status" value="1"/>
</dbReference>
<dbReference type="InterPro" id="IPR002173">
    <property type="entry name" value="Carboh/pur_kinase_PfkB_CS"/>
</dbReference>
<feature type="non-terminal residue" evidence="6">
    <location>
        <position position="247"/>
    </location>
</feature>
<evidence type="ECO:0000313" key="7">
    <source>
        <dbReference type="Proteomes" id="UP000236291"/>
    </source>
</evidence>
<keyword evidence="3 6" id="KW-0418">Kinase</keyword>
<dbReference type="AlphaFoldDB" id="A0A2K3NBQ1"/>
<dbReference type="GO" id="GO:0046872">
    <property type="term" value="F:metal ion binding"/>
    <property type="evidence" value="ECO:0007669"/>
    <property type="project" value="UniProtKB-KW"/>
</dbReference>
<evidence type="ECO:0000259" key="5">
    <source>
        <dbReference type="Pfam" id="PF00294"/>
    </source>
</evidence>
<reference evidence="6 7" key="2">
    <citation type="journal article" date="2017" name="Front. Plant Sci.">
        <title>Gene Classification and Mining of Molecular Markers Useful in Red Clover (Trifolium pratense) Breeding.</title>
        <authorList>
            <person name="Istvanek J."/>
            <person name="Dluhosova J."/>
            <person name="Dluhos P."/>
            <person name="Patkova L."/>
            <person name="Nedelnik J."/>
            <person name="Repkova J."/>
        </authorList>
    </citation>
    <scope>NUCLEOTIDE SEQUENCE [LARGE SCALE GENOMIC DNA]</scope>
    <source>
        <strain evidence="7">cv. Tatra</strain>
        <tissue evidence="6">Young leaves</tissue>
    </source>
</reference>
<dbReference type="GO" id="GO:0016798">
    <property type="term" value="F:hydrolase activity, acting on glycosyl bonds"/>
    <property type="evidence" value="ECO:0007669"/>
    <property type="project" value="TreeGrafter"/>
</dbReference>
<keyword evidence="1" id="KW-0808">Transferase</keyword>
<dbReference type="InterPro" id="IPR011611">
    <property type="entry name" value="PfkB_dom"/>
</dbReference>
<comment type="caution">
    <text evidence="6">The sequence shown here is derived from an EMBL/GenBank/DDBJ whole genome shotgun (WGS) entry which is preliminary data.</text>
</comment>
<dbReference type="SUPFAM" id="SSF53613">
    <property type="entry name" value="Ribokinase-like"/>
    <property type="match status" value="1"/>
</dbReference>
<dbReference type="EMBL" id="ASHM01018939">
    <property type="protein sequence ID" value="PNY00453.1"/>
    <property type="molecule type" value="Genomic_DNA"/>
</dbReference>
<evidence type="ECO:0000313" key="6">
    <source>
        <dbReference type="EMBL" id="PNY00453.1"/>
    </source>
</evidence>
<sequence>MKSSSNIRGILQPNTAVHPSSSSIRGILQPNTAVHPVMLSGRQLDHRDTEAVIIGGMVLDIHATPSIHANPGTTTPGKCYFYSFHSIVAGYLNMESCQVYYVQGGVARNVAECMSKLGAKPYMISALGFDMAGNLLLEQWKTAGLSTEGILKNKDIETPVVCNIFDVNGEVAAGVASVEALEKYLTPDWILRYKSTLLSAPVLMVDANLSGPSLETSCKMAADTGCPVWFEPVSVTKSRRISSIAKY</sequence>
<evidence type="ECO:0000256" key="2">
    <source>
        <dbReference type="ARBA" id="ARBA00022723"/>
    </source>
</evidence>
<evidence type="ECO:0000256" key="4">
    <source>
        <dbReference type="SAM" id="MobiDB-lite"/>
    </source>
</evidence>
<dbReference type="Proteomes" id="UP000236291">
    <property type="component" value="Unassembled WGS sequence"/>
</dbReference>
<name>A0A2K3NBQ1_TRIPR</name>
<dbReference type="InterPro" id="IPR029056">
    <property type="entry name" value="Ribokinase-like"/>
</dbReference>
<feature type="domain" description="Carbohydrate kinase PfkB" evidence="5">
    <location>
        <begin position="89"/>
        <end position="234"/>
    </location>
</feature>
<dbReference type="Gene3D" id="3.40.1190.20">
    <property type="match status" value="1"/>
</dbReference>
<dbReference type="PANTHER" id="PTHR42909:SF1">
    <property type="entry name" value="CARBOHYDRATE KINASE PFKB DOMAIN-CONTAINING PROTEIN"/>
    <property type="match status" value="1"/>
</dbReference>
<dbReference type="GO" id="GO:0004730">
    <property type="term" value="F:pseudouridylate synthase activity"/>
    <property type="evidence" value="ECO:0007669"/>
    <property type="project" value="TreeGrafter"/>
</dbReference>
<proteinExistence type="predicted"/>
<dbReference type="PROSITE" id="PS00583">
    <property type="entry name" value="PFKB_KINASES_1"/>
    <property type="match status" value="1"/>
</dbReference>
<accession>A0A2K3NBQ1</accession>
<dbReference type="PANTHER" id="PTHR42909">
    <property type="entry name" value="ZGC:136858"/>
    <property type="match status" value="1"/>
</dbReference>
<organism evidence="6 7">
    <name type="scientific">Trifolium pratense</name>
    <name type="common">Red clover</name>
    <dbReference type="NCBI Taxonomy" id="57577"/>
    <lineage>
        <taxon>Eukaryota</taxon>
        <taxon>Viridiplantae</taxon>
        <taxon>Streptophyta</taxon>
        <taxon>Embryophyta</taxon>
        <taxon>Tracheophyta</taxon>
        <taxon>Spermatophyta</taxon>
        <taxon>Magnoliopsida</taxon>
        <taxon>eudicotyledons</taxon>
        <taxon>Gunneridae</taxon>
        <taxon>Pentapetalae</taxon>
        <taxon>rosids</taxon>
        <taxon>fabids</taxon>
        <taxon>Fabales</taxon>
        <taxon>Fabaceae</taxon>
        <taxon>Papilionoideae</taxon>
        <taxon>50 kb inversion clade</taxon>
        <taxon>NPAAA clade</taxon>
        <taxon>Hologalegina</taxon>
        <taxon>IRL clade</taxon>
        <taxon>Trifolieae</taxon>
        <taxon>Trifolium</taxon>
    </lineage>
</organism>
<dbReference type="ExpressionAtlas" id="A0A2K3NBQ1">
    <property type="expression patterns" value="baseline"/>
</dbReference>
<protein>
    <submittedName>
        <fullName evidence="6">Pseudouridine kinase-like protein</fullName>
    </submittedName>
</protein>
<keyword evidence="2" id="KW-0479">Metal-binding</keyword>